<dbReference type="Proteomes" id="UP000095209">
    <property type="component" value="Unassembled WGS sequence"/>
</dbReference>
<feature type="transmembrane region" description="Helical" evidence="1">
    <location>
        <begin position="12"/>
        <end position="32"/>
    </location>
</feature>
<organism evidence="2 3">
    <name type="scientific">Bacillus solimangrovi</name>
    <dbReference type="NCBI Taxonomy" id="1305675"/>
    <lineage>
        <taxon>Bacteria</taxon>
        <taxon>Bacillati</taxon>
        <taxon>Bacillota</taxon>
        <taxon>Bacilli</taxon>
        <taxon>Bacillales</taxon>
        <taxon>Bacillaceae</taxon>
        <taxon>Bacillus</taxon>
    </lineage>
</organism>
<comment type="caution">
    <text evidence="2">The sequence shown here is derived from an EMBL/GenBank/DDBJ whole genome shotgun (WGS) entry which is preliminary data.</text>
</comment>
<gene>
    <name evidence="2" type="ORF">BFG57_06775</name>
</gene>
<feature type="transmembrane region" description="Helical" evidence="1">
    <location>
        <begin position="52"/>
        <end position="69"/>
    </location>
</feature>
<name>A0A1E5LAD9_9BACI</name>
<dbReference type="EMBL" id="MJEH01000064">
    <property type="protein sequence ID" value="OEH91071.1"/>
    <property type="molecule type" value="Genomic_DNA"/>
</dbReference>
<accession>A0A1E5LAD9</accession>
<dbReference type="RefSeq" id="WP_069718838.1">
    <property type="nucleotide sequence ID" value="NZ_MJEH01000064.1"/>
</dbReference>
<reference evidence="2 3" key="1">
    <citation type="submission" date="2016-08" db="EMBL/GenBank/DDBJ databases">
        <title>Genome of Bacillus solimangrovi GH2-4.</title>
        <authorList>
            <person name="Lim S."/>
            <person name="Kim B.-C."/>
        </authorList>
    </citation>
    <scope>NUCLEOTIDE SEQUENCE [LARGE SCALE GENOMIC DNA]</scope>
    <source>
        <strain evidence="2 3">GH2-4</strain>
    </source>
</reference>
<evidence type="ECO:0000313" key="2">
    <source>
        <dbReference type="EMBL" id="OEH91071.1"/>
    </source>
</evidence>
<protein>
    <submittedName>
        <fullName evidence="2">Uncharacterized protein</fullName>
    </submittedName>
</protein>
<evidence type="ECO:0000313" key="3">
    <source>
        <dbReference type="Proteomes" id="UP000095209"/>
    </source>
</evidence>
<keyword evidence="3" id="KW-1185">Reference proteome</keyword>
<keyword evidence="1" id="KW-1133">Transmembrane helix</keyword>
<sequence length="82" mass="9243">MHKRERNWIKLFNTYSFVSSLICVSFFLLIAFNPLNGGSFEAIDIHPLTIPLILSIIIVIFGVLGLGSVKSFRTAMVRMLTI</sequence>
<dbReference type="AlphaFoldDB" id="A0A1E5LAD9"/>
<evidence type="ECO:0000256" key="1">
    <source>
        <dbReference type="SAM" id="Phobius"/>
    </source>
</evidence>
<keyword evidence="1" id="KW-0812">Transmembrane</keyword>
<proteinExistence type="predicted"/>
<keyword evidence="1" id="KW-0472">Membrane</keyword>